<reference evidence="2 3" key="1">
    <citation type="journal article" date="2003" name="Nature">
        <title>The genome sequence of the filamentous fungus Neurospora crassa.</title>
        <authorList>
            <person name="Galagan J.E."/>
            <person name="Calvo S.E."/>
            <person name="Borkovich K.A."/>
            <person name="Selker E.U."/>
            <person name="Read N.D."/>
            <person name="Jaffe D."/>
            <person name="FitzHugh W."/>
            <person name="Ma L.J."/>
            <person name="Smirnov S."/>
            <person name="Purcell S."/>
            <person name="Rehman B."/>
            <person name="Elkins T."/>
            <person name="Engels R."/>
            <person name="Wang S."/>
            <person name="Nielsen C.B."/>
            <person name="Butler J."/>
            <person name="Endrizzi M."/>
            <person name="Qui D."/>
            <person name="Ianakiev P."/>
            <person name="Bell-Pedersen D."/>
            <person name="Nelson M.A."/>
            <person name="Werner-Washburne M."/>
            <person name="Selitrennikoff C.P."/>
            <person name="Kinsey J.A."/>
            <person name="Braun E.L."/>
            <person name="Zelter A."/>
            <person name="Schulte U."/>
            <person name="Kothe G.O."/>
            <person name="Jedd G."/>
            <person name="Mewes W."/>
            <person name="Staben C."/>
            <person name="Marcotte E."/>
            <person name="Greenberg D."/>
            <person name="Roy A."/>
            <person name="Foley K."/>
            <person name="Naylor J."/>
            <person name="Stange-Thomann N."/>
            <person name="Barrett R."/>
            <person name="Gnerre S."/>
            <person name="Kamal M."/>
            <person name="Kamvysselis M."/>
            <person name="Mauceli E."/>
            <person name="Bielke C."/>
            <person name="Rudd S."/>
            <person name="Frishman D."/>
            <person name="Krystofova S."/>
            <person name="Rasmussen C."/>
            <person name="Metzenberg R.L."/>
            <person name="Perkins D.D."/>
            <person name="Kroken S."/>
            <person name="Cogoni C."/>
            <person name="Macino G."/>
            <person name="Catcheside D."/>
            <person name="Li W."/>
            <person name="Pratt R.J."/>
            <person name="Osmani S.A."/>
            <person name="DeSouza C.P."/>
            <person name="Glass L."/>
            <person name="Orbach M.J."/>
            <person name="Berglund J.A."/>
            <person name="Voelker R."/>
            <person name="Yarden O."/>
            <person name="Plamann M."/>
            <person name="Seiler S."/>
            <person name="Dunlap J."/>
            <person name="Radford A."/>
            <person name="Aramayo R."/>
            <person name="Natvig D.O."/>
            <person name="Alex L.A."/>
            <person name="Mannhaupt G."/>
            <person name="Ebbole D.J."/>
            <person name="Freitag M."/>
            <person name="Paulsen I."/>
            <person name="Sachs M.S."/>
            <person name="Lander E.S."/>
            <person name="Nusbaum C."/>
            <person name="Birren B."/>
        </authorList>
    </citation>
    <scope>NUCLEOTIDE SEQUENCE [LARGE SCALE GENOMIC DNA]</scope>
    <source>
        <strain evidence="3">ATCC 24698 / 74-OR23-1A / CBS 708.71 / DSM 1257 / FGSC 987</strain>
    </source>
</reference>
<feature type="region of interest" description="Disordered" evidence="1">
    <location>
        <begin position="32"/>
        <end position="76"/>
    </location>
</feature>
<dbReference type="EMBL" id="CM002242">
    <property type="protein sequence ID" value="EAA30027.1"/>
    <property type="molecule type" value="Genomic_DNA"/>
</dbReference>
<dbReference type="AlphaFoldDB" id="Q7S3D7"/>
<dbReference type="InParanoid" id="Q7S3D7"/>
<evidence type="ECO:0000313" key="3">
    <source>
        <dbReference type="Proteomes" id="UP000001805"/>
    </source>
</evidence>
<sequence length="272" mass="30611">MASSQHIQLAHKNLTKVASTAMNLKRDLSAFHKGQQNTQGSADDQKEDSSSRPKKVAKIVKTEPTDKPNGGNDHMASHCIGPWDPVSGTIKVCVLCNDASHGLDNCSVLAKRSASDQRFVLSRYLILYRGGRPPIESNVCWVDLLSSTEYKEVLAKHSSENSDKRHPWTREFAISQHTNKLWKRYSYSQGDDSKRTWWPEDPKTNSEAEVQKNIESLKQTESPSVLKAGARQKIMESESEREWELTAAGLKAWPDIFKIAPMLKAYAEKEDN</sequence>
<evidence type="ECO:0000256" key="1">
    <source>
        <dbReference type="SAM" id="MobiDB-lite"/>
    </source>
</evidence>
<dbReference type="RefSeq" id="XP_959263.1">
    <property type="nucleotide sequence ID" value="XM_954170.1"/>
</dbReference>
<evidence type="ECO:0000313" key="2">
    <source>
        <dbReference type="EMBL" id="EAA30027.1"/>
    </source>
</evidence>
<dbReference type="Proteomes" id="UP000001805">
    <property type="component" value="Chromosome 7, Linkage Group VII"/>
</dbReference>
<gene>
    <name evidence="2" type="ORF">NCU06916</name>
</gene>
<proteinExistence type="predicted"/>
<dbReference type="KEGG" id="ncr:NCU06916"/>
<organism evidence="2 3">
    <name type="scientific">Neurospora crassa (strain ATCC 24698 / 74-OR23-1A / CBS 708.71 / DSM 1257 / FGSC 987)</name>
    <dbReference type="NCBI Taxonomy" id="367110"/>
    <lineage>
        <taxon>Eukaryota</taxon>
        <taxon>Fungi</taxon>
        <taxon>Dikarya</taxon>
        <taxon>Ascomycota</taxon>
        <taxon>Pezizomycotina</taxon>
        <taxon>Sordariomycetes</taxon>
        <taxon>Sordariomycetidae</taxon>
        <taxon>Sordariales</taxon>
        <taxon>Sordariaceae</taxon>
        <taxon>Neurospora</taxon>
    </lineage>
</organism>
<dbReference type="OrthoDB" id="5220347at2759"/>
<dbReference type="OMA" id="CIGPWDP"/>
<dbReference type="VEuPathDB" id="FungiDB:NCU06916"/>
<protein>
    <submittedName>
        <fullName evidence="2">Uncharacterized protein</fullName>
    </submittedName>
</protein>
<accession>Q7S3D7</accession>
<dbReference type="PaxDb" id="5141-EFNCRP00000006738"/>
<dbReference type="GeneID" id="3875371"/>
<keyword evidence="3" id="KW-1185">Reference proteome</keyword>
<dbReference type="HOGENOM" id="CLU_1023404_0_0_1"/>
<name>Q7S3D7_NEUCR</name>